<dbReference type="GO" id="GO:0043755">
    <property type="term" value="F:alpha-ribazole phosphatase activity"/>
    <property type="evidence" value="ECO:0007669"/>
    <property type="project" value="UniProtKB-UniRule"/>
</dbReference>
<dbReference type="RefSeq" id="WP_029093670.1">
    <property type="nucleotide sequence ID" value="NZ_CAADJA010000002.1"/>
</dbReference>
<dbReference type="GO" id="GO:0009236">
    <property type="term" value="P:cobalamin biosynthetic process"/>
    <property type="evidence" value="ECO:0007669"/>
    <property type="project" value="UniProtKB-UniRule"/>
</dbReference>
<evidence type="ECO:0000313" key="5">
    <source>
        <dbReference type="EMBL" id="VFS49607.1"/>
    </source>
</evidence>
<dbReference type="InterPro" id="IPR013078">
    <property type="entry name" value="His_Pase_superF_clade-1"/>
</dbReference>
<dbReference type="Proteomes" id="UP000224974">
    <property type="component" value="Unassembled WGS sequence"/>
</dbReference>
<keyword evidence="6" id="KW-1185">Reference proteome</keyword>
<feature type="binding site" evidence="3">
    <location>
        <begin position="7"/>
        <end position="14"/>
    </location>
    <ligand>
        <name>substrate</name>
    </ligand>
</feature>
<dbReference type="EMBL" id="CAADJA010000002">
    <property type="protein sequence ID" value="VFS49607.1"/>
    <property type="molecule type" value="Genomic_DNA"/>
</dbReference>
<dbReference type="InterPro" id="IPR017578">
    <property type="entry name" value="Ribazole_CobC"/>
</dbReference>
<evidence type="ECO:0000256" key="1">
    <source>
        <dbReference type="NCBIfam" id="TIGR03162"/>
    </source>
</evidence>
<dbReference type="CDD" id="cd07067">
    <property type="entry name" value="HP_PGM_like"/>
    <property type="match status" value="1"/>
</dbReference>
<dbReference type="PANTHER" id="PTHR48100">
    <property type="entry name" value="BROAD-SPECIFICITY PHOSPHATASE YOR283W-RELATED"/>
    <property type="match status" value="1"/>
</dbReference>
<gene>
    <name evidence="4" type="primary">cobC</name>
    <name evidence="5" type="synonym">cobC_4</name>
    <name evidence="4" type="ORF">CRN84_14290</name>
    <name evidence="5" type="ORF">NCTC12282_04040</name>
</gene>
<evidence type="ECO:0000313" key="4">
    <source>
        <dbReference type="EMBL" id="PHI30421.1"/>
    </source>
</evidence>
<protein>
    <recommendedName>
        <fullName evidence="1">Alpha-ribazole phosphatase</fullName>
        <ecNumber evidence="1">3.1.3.73</ecNumber>
    </recommendedName>
</protein>
<dbReference type="PROSITE" id="PS00175">
    <property type="entry name" value="PG_MUTASE"/>
    <property type="match status" value="1"/>
</dbReference>
<sequence>MKLFLVRHGETEANKSGVYSGISDTPLNNNGILQAQALAKALAGIHFDGVITSKLIRTSQTASYISPGNRAEHRAIAEFNEINFGRWEGRHYKDIALDDAIAYAAWSDDWQHTAPPQGESFHHFFQRIQQSLTDWLADNQRQSVLLVGHQGTLRCILLTLLGLPAEAFWHFTFMQGAYSVIDIRQGHAVIESINIRAE</sequence>
<feature type="active site" description="Tele-phosphohistidine intermediate" evidence="2">
    <location>
        <position position="8"/>
    </location>
</feature>
<organism evidence="4 6">
    <name type="scientific">Budvicia aquatica</name>
    <dbReference type="NCBI Taxonomy" id="82979"/>
    <lineage>
        <taxon>Bacteria</taxon>
        <taxon>Pseudomonadati</taxon>
        <taxon>Pseudomonadota</taxon>
        <taxon>Gammaproteobacteria</taxon>
        <taxon>Enterobacterales</taxon>
        <taxon>Budviciaceae</taxon>
        <taxon>Budvicia</taxon>
    </lineage>
</organism>
<dbReference type="InterPro" id="IPR029033">
    <property type="entry name" value="His_PPase_superfam"/>
</dbReference>
<dbReference type="GO" id="GO:0005737">
    <property type="term" value="C:cytoplasm"/>
    <property type="evidence" value="ECO:0007669"/>
    <property type="project" value="TreeGrafter"/>
</dbReference>
<dbReference type="SMART" id="SM00855">
    <property type="entry name" value="PGAM"/>
    <property type="match status" value="1"/>
</dbReference>
<reference evidence="6" key="2">
    <citation type="submission" date="2017-09" db="EMBL/GenBank/DDBJ databases">
        <title>FDA dAtabase for Regulatory Grade micrObial Sequences (FDA-ARGOS): Supporting development and validation of Infectious Disease Dx tests.</title>
        <authorList>
            <person name="Minogue T."/>
            <person name="Wolcott M."/>
            <person name="Wasieloski L."/>
            <person name="Aguilar W."/>
            <person name="Moore D."/>
            <person name="Tallon L."/>
            <person name="Sadzewicz L."/>
            <person name="Ott S."/>
            <person name="Zhao X."/>
            <person name="Nagaraj S."/>
            <person name="Vavikolanu K."/>
            <person name="Aluvathingal J."/>
            <person name="Nadendla S."/>
            <person name="Sichtig H."/>
        </authorList>
    </citation>
    <scope>NUCLEOTIDE SEQUENCE [LARGE SCALE GENOMIC DNA]</scope>
    <source>
        <strain evidence="6">FDAARGOS_387</strain>
    </source>
</reference>
<evidence type="ECO:0000256" key="2">
    <source>
        <dbReference type="PIRSR" id="PIRSR613078-1"/>
    </source>
</evidence>
<name>A0A2C6DNP3_9GAMM</name>
<dbReference type="SUPFAM" id="SSF53254">
    <property type="entry name" value="Phosphoglycerate mutase-like"/>
    <property type="match status" value="1"/>
</dbReference>
<dbReference type="AlphaFoldDB" id="A0A2C6DNP3"/>
<evidence type="ECO:0000313" key="6">
    <source>
        <dbReference type="Proteomes" id="UP000224974"/>
    </source>
</evidence>
<dbReference type="InterPro" id="IPR050275">
    <property type="entry name" value="PGM_Phosphatase"/>
</dbReference>
<dbReference type="EMBL" id="PDDX01000001">
    <property type="protein sequence ID" value="PHI30421.1"/>
    <property type="molecule type" value="Genomic_DNA"/>
</dbReference>
<dbReference type="InterPro" id="IPR001345">
    <property type="entry name" value="PG/BPGM_mutase_AS"/>
</dbReference>
<feature type="active site" description="Proton donor/acceptor" evidence="2">
    <location>
        <position position="81"/>
    </location>
</feature>
<dbReference type="STRING" id="1111728.GCA_000427805_04248"/>
<reference evidence="4" key="1">
    <citation type="submission" date="2017-09" db="EMBL/GenBank/DDBJ databases">
        <title>FDA dAtabase for Regulatory Grade micrObial Sequences (FDA-ARGOS): Supporting development and validation of Infectious Disease Dx tests.</title>
        <authorList>
            <person name="Minogue T."/>
            <person name="Wolcott M."/>
            <person name="Wasieloski L."/>
            <person name="Aguilar W."/>
            <person name="Moore D."/>
            <person name="Tallon L.J."/>
            <person name="Sadzewicz L."/>
            <person name="Ott S."/>
            <person name="Zhao X."/>
            <person name="Nagaraj S."/>
            <person name="Vavikolanu K."/>
            <person name="Aluvathingal J."/>
            <person name="Nadendla S."/>
            <person name="Sichtig H."/>
        </authorList>
    </citation>
    <scope>NUCLEOTIDE SEQUENCE</scope>
    <source>
        <strain evidence="4">FDAARGOS_387</strain>
    </source>
</reference>
<dbReference type="NCBIfam" id="TIGR03162">
    <property type="entry name" value="ribazole_cobC"/>
    <property type="match status" value="1"/>
</dbReference>
<dbReference type="Proteomes" id="UP000373449">
    <property type="component" value="Unassembled WGS sequence"/>
</dbReference>
<dbReference type="EC" id="3.1.3.73" evidence="1"/>
<accession>A0A2C6DNP3</accession>
<dbReference type="Gene3D" id="3.40.50.1240">
    <property type="entry name" value="Phosphoglycerate mutase-like"/>
    <property type="match status" value="1"/>
</dbReference>
<dbReference type="PIRSF" id="PIRSF000709">
    <property type="entry name" value="6PFK_2-Ptase"/>
    <property type="match status" value="1"/>
</dbReference>
<reference evidence="5 7" key="3">
    <citation type="submission" date="2019-03" db="EMBL/GenBank/DDBJ databases">
        <authorList>
            <consortium name="Pathogen Informatics"/>
        </authorList>
    </citation>
    <scope>NUCLEOTIDE SEQUENCE [LARGE SCALE GENOMIC DNA]</scope>
    <source>
        <strain evidence="5 7">NCTC12282</strain>
    </source>
</reference>
<dbReference type="Pfam" id="PF00300">
    <property type="entry name" value="His_Phos_1"/>
    <property type="match status" value="1"/>
</dbReference>
<dbReference type="OrthoDB" id="9781415at2"/>
<feature type="binding site" evidence="3">
    <location>
        <position position="57"/>
    </location>
    <ligand>
        <name>substrate</name>
    </ligand>
</feature>
<evidence type="ECO:0000313" key="7">
    <source>
        <dbReference type="Proteomes" id="UP000373449"/>
    </source>
</evidence>
<evidence type="ECO:0000256" key="3">
    <source>
        <dbReference type="PIRSR" id="PIRSR613078-2"/>
    </source>
</evidence>
<dbReference type="PANTHER" id="PTHR48100:SF59">
    <property type="entry name" value="ADENOSYLCOBALAMIN_ALPHA-RIBAZOLE PHOSPHATASE"/>
    <property type="match status" value="1"/>
</dbReference>
<proteinExistence type="predicted"/>
<keyword evidence="5" id="KW-0378">Hydrolase</keyword>